<comment type="caution">
    <text evidence="2">The sequence shown here is derived from an EMBL/GenBank/DDBJ whole genome shotgun (WGS) entry which is preliminary data.</text>
</comment>
<keyword evidence="3" id="KW-1185">Reference proteome</keyword>
<dbReference type="PANTHER" id="PTHR42692">
    <property type="entry name" value="NUCLEOTIDE PYROPHOSPHOHYDROLASE"/>
    <property type="match status" value="1"/>
</dbReference>
<dbReference type="InterPro" id="IPR047046">
    <property type="entry name" value="YpjD/YvdC"/>
</dbReference>
<dbReference type="SUPFAM" id="SSF101386">
    <property type="entry name" value="all-alpha NTP pyrophosphatases"/>
    <property type="match status" value="1"/>
</dbReference>
<sequence length="151" mass="17484">MRVIKALVNLDAVADHRRDFCKLFIINHLCYNTTANIRSHYMIGVRAMDINEFQQWVKQYYDERNWSGLDIFIRIGFLAEETGEVARAIRALEIGRDRPDEAAGTYEENKENLTEELGDVLGNLIVIANKYDISLTEVFEAHQRKLAGRYS</sequence>
<reference evidence="2 3" key="1">
    <citation type="submission" date="2020-08" db="EMBL/GenBank/DDBJ databases">
        <title>Genomic Encyclopedia of Type Strains, Phase III (KMG-III): the genomes of soil and plant-associated and newly described type strains.</title>
        <authorList>
            <person name="Whitman W."/>
        </authorList>
    </citation>
    <scope>NUCLEOTIDE SEQUENCE [LARGE SCALE GENOMIC DNA]</scope>
    <source>
        <strain evidence="2 3">CECT 8693</strain>
    </source>
</reference>
<accession>A0A7W3XU65</accession>
<keyword evidence="2" id="KW-0378">Hydrolase</keyword>
<dbReference type="EMBL" id="JACJIP010000047">
    <property type="protein sequence ID" value="MBA9088311.1"/>
    <property type="molecule type" value="Genomic_DNA"/>
</dbReference>
<dbReference type="GO" id="GO:0016787">
    <property type="term" value="F:hydrolase activity"/>
    <property type="evidence" value="ECO:0007669"/>
    <property type="project" value="UniProtKB-KW"/>
</dbReference>
<evidence type="ECO:0000259" key="1">
    <source>
        <dbReference type="Pfam" id="PF03819"/>
    </source>
</evidence>
<dbReference type="AlphaFoldDB" id="A0A7W3XU65"/>
<dbReference type="Proteomes" id="UP000567067">
    <property type="component" value="Unassembled WGS sequence"/>
</dbReference>
<name>A0A7W3XU65_9BACL</name>
<evidence type="ECO:0000313" key="2">
    <source>
        <dbReference type="EMBL" id="MBA9088311.1"/>
    </source>
</evidence>
<organism evidence="2 3">
    <name type="scientific">Fontibacillus solani</name>
    <dbReference type="NCBI Taxonomy" id="1572857"/>
    <lineage>
        <taxon>Bacteria</taxon>
        <taxon>Bacillati</taxon>
        <taxon>Bacillota</taxon>
        <taxon>Bacilli</taxon>
        <taxon>Bacillales</taxon>
        <taxon>Paenibacillaceae</taxon>
        <taxon>Fontibacillus</taxon>
    </lineage>
</organism>
<dbReference type="InterPro" id="IPR004518">
    <property type="entry name" value="MazG-like_dom"/>
</dbReference>
<protein>
    <submittedName>
        <fullName evidence="2">NTP pyrophosphatase (Non-canonical NTP hydrolase)</fullName>
    </submittedName>
</protein>
<dbReference type="Gene3D" id="1.10.287.1080">
    <property type="entry name" value="MazG-like"/>
    <property type="match status" value="1"/>
</dbReference>
<proteinExistence type="predicted"/>
<dbReference type="CDD" id="cd11523">
    <property type="entry name" value="NTP-PPase"/>
    <property type="match status" value="1"/>
</dbReference>
<evidence type="ECO:0000313" key="3">
    <source>
        <dbReference type="Proteomes" id="UP000567067"/>
    </source>
</evidence>
<dbReference type="PANTHER" id="PTHR42692:SF2">
    <property type="entry name" value="IG HYPOTHETICAL 16995"/>
    <property type="match status" value="1"/>
</dbReference>
<feature type="domain" description="NTP pyrophosphohydrolase MazG-like" evidence="1">
    <location>
        <begin position="77"/>
        <end position="149"/>
    </location>
</feature>
<dbReference type="Pfam" id="PF03819">
    <property type="entry name" value="MazG"/>
    <property type="match status" value="1"/>
</dbReference>
<gene>
    <name evidence="2" type="ORF">FHR92_004807</name>
</gene>